<evidence type="ECO:0000256" key="3">
    <source>
        <dbReference type="ARBA" id="ARBA00022617"/>
    </source>
</evidence>
<protein>
    <recommendedName>
        <fullName evidence="8">Heme haloperoxidase family profile domain-containing protein</fullName>
    </recommendedName>
</protein>
<dbReference type="PANTHER" id="PTHR33577">
    <property type="entry name" value="STERIGMATOCYSTIN BIOSYNTHESIS PEROXIDASE STCC-RELATED"/>
    <property type="match status" value="1"/>
</dbReference>
<dbReference type="STRING" id="231916.A0A409W0G5"/>
<dbReference type="AlphaFoldDB" id="A0A409W0G5"/>
<dbReference type="PANTHER" id="PTHR33577:SF18">
    <property type="entry name" value="HEME HALOPEROXIDASE FAMILY PROFILE DOMAIN-CONTAINING PROTEIN"/>
    <property type="match status" value="1"/>
</dbReference>
<keyword evidence="3" id="KW-0349">Heme</keyword>
<evidence type="ECO:0000256" key="6">
    <source>
        <dbReference type="ARBA" id="ARBA00023004"/>
    </source>
</evidence>
<feature type="domain" description="Heme haloperoxidase family profile" evidence="8">
    <location>
        <begin position="24"/>
        <end position="241"/>
    </location>
</feature>
<dbReference type="PROSITE" id="PS51405">
    <property type="entry name" value="HEME_HALOPEROXIDASE"/>
    <property type="match status" value="1"/>
</dbReference>
<dbReference type="Proteomes" id="UP000284706">
    <property type="component" value="Unassembled WGS sequence"/>
</dbReference>
<evidence type="ECO:0000256" key="4">
    <source>
        <dbReference type="ARBA" id="ARBA00022723"/>
    </source>
</evidence>
<keyword evidence="4" id="KW-0479">Metal-binding</keyword>
<comment type="similarity">
    <text evidence="7">Belongs to the chloroperoxidase family.</text>
</comment>
<dbReference type="GO" id="GO:0046872">
    <property type="term" value="F:metal ion binding"/>
    <property type="evidence" value="ECO:0007669"/>
    <property type="project" value="UniProtKB-KW"/>
</dbReference>
<evidence type="ECO:0000256" key="5">
    <source>
        <dbReference type="ARBA" id="ARBA00023002"/>
    </source>
</evidence>
<name>A0A409W0G5_9AGAR</name>
<evidence type="ECO:0000313" key="10">
    <source>
        <dbReference type="Proteomes" id="UP000284706"/>
    </source>
</evidence>
<dbReference type="EMBL" id="NHYE01005477">
    <property type="protein sequence ID" value="PPQ72002.1"/>
    <property type="molecule type" value="Genomic_DNA"/>
</dbReference>
<evidence type="ECO:0000256" key="2">
    <source>
        <dbReference type="ARBA" id="ARBA00022559"/>
    </source>
</evidence>
<evidence type="ECO:0000256" key="7">
    <source>
        <dbReference type="ARBA" id="ARBA00025795"/>
    </source>
</evidence>
<evidence type="ECO:0000256" key="1">
    <source>
        <dbReference type="ARBA" id="ARBA00001970"/>
    </source>
</evidence>
<sequence>MESFPEGHPDIHQHKGKTCPVTGKGHQFCPPQAGDSRSVCPALNAMANHGYIARDGKNLSAFDVTRGLRACYHLSYPLAYFLAYVGFAILHKPFGRLSLHEIGKHNAVEHNASLVHHDTPDNETFAPVKIDEKLVEALCADVRPSAKEVEASSESGARFLINADDVARARVRREKECGSIDKVHSEIARGEMAIILGVWEVKTETKTGIPMEYFRRWISEERMPENWKPDHHQGLINTIRRSSKIRKAQTALLEQEAESAPMTEKC</sequence>
<dbReference type="SUPFAM" id="SSF47571">
    <property type="entry name" value="Cloroperoxidase"/>
    <property type="match status" value="1"/>
</dbReference>
<keyword evidence="5" id="KW-0560">Oxidoreductase</keyword>
<comment type="caution">
    <text evidence="9">The sequence shown here is derived from an EMBL/GenBank/DDBJ whole genome shotgun (WGS) entry which is preliminary data.</text>
</comment>
<dbReference type="Pfam" id="PF01328">
    <property type="entry name" value="Peroxidase_2"/>
    <property type="match status" value="1"/>
</dbReference>
<evidence type="ECO:0000313" key="9">
    <source>
        <dbReference type="EMBL" id="PPQ72002.1"/>
    </source>
</evidence>
<dbReference type="OrthoDB" id="407298at2759"/>
<evidence type="ECO:0000259" key="8">
    <source>
        <dbReference type="PROSITE" id="PS51405"/>
    </source>
</evidence>
<keyword evidence="2" id="KW-0575">Peroxidase</keyword>
<keyword evidence="10" id="KW-1185">Reference proteome</keyword>
<dbReference type="InParanoid" id="A0A409W0G5"/>
<dbReference type="Gene3D" id="1.10.489.10">
    <property type="entry name" value="Chloroperoxidase-like"/>
    <property type="match status" value="1"/>
</dbReference>
<reference evidence="9 10" key="1">
    <citation type="journal article" date="2018" name="Evol. Lett.">
        <title>Horizontal gene cluster transfer increased hallucinogenic mushroom diversity.</title>
        <authorList>
            <person name="Reynolds H.T."/>
            <person name="Vijayakumar V."/>
            <person name="Gluck-Thaler E."/>
            <person name="Korotkin H.B."/>
            <person name="Matheny P.B."/>
            <person name="Slot J.C."/>
        </authorList>
    </citation>
    <scope>NUCLEOTIDE SEQUENCE [LARGE SCALE GENOMIC DNA]</scope>
    <source>
        <strain evidence="9 10">SRW20</strain>
    </source>
</reference>
<accession>A0A409W0G5</accession>
<comment type="cofactor">
    <cofactor evidence="1">
        <name>heme b</name>
        <dbReference type="ChEBI" id="CHEBI:60344"/>
    </cofactor>
</comment>
<dbReference type="InterPro" id="IPR036851">
    <property type="entry name" value="Chloroperoxidase-like_sf"/>
</dbReference>
<keyword evidence="6" id="KW-0408">Iron</keyword>
<dbReference type="GO" id="GO:0004601">
    <property type="term" value="F:peroxidase activity"/>
    <property type="evidence" value="ECO:0007669"/>
    <property type="project" value="UniProtKB-KW"/>
</dbReference>
<dbReference type="InterPro" id="IPR000028">
    <property type="entry name" value="Chloroperoxidase"/>
</dbReference>
<organism evidence="9 10">
    <name type="scientific">Gymnopilus dilepis</name>
    <dbReference type="NCBI Taxonomy" id="231916"/>
    <lineage>
        <taxon>Eukaryota</taxon>
        <taxon>Fungi</taxon>
        <taxon>Dikarya</taxon>
        <taxon>Basidiomycota</taxon>
        <taxon>Agaricomycotina</taxon>
        <taxon>Agaricomycetes</taxon>
        <taxon>Agaricomycetidae</taxon>
        <taxon>Agaricales</taxon>
        <taxon>Agaricineae</taxon>
        <taxon>Hymenogastraceae</taxon>
        <taxon>Gymnopilus</taxon>
    </lineage>
</organism>
<proteinExistence type="inferred from homology"/>
<gene>
    <name evidence="9" type="ORF">CVT26_007962</name>
</gene>